<dbReference type="InterPro" id="IPR001387">
    <property type="entry name" value="Cro/C1-type_HTH"/>
</dbReference>
<accession>A0A2P2DXX9</accession>
<dbReference type="SUPFAM" id="SSF47413">
    <property type="entry name" value="lambda repressor-like DNA-binding domains"/>
    <property type="match status" value="1"/>
</dbReference>
<evidence type="ECO:0000313" key="3">
    <source>
        <dbReference type="Proteomes" id="UP000245133"/>
    </source>
</evidence>
<sequence>MKFEDFLKKFGEKVKNERLKKGLNQEEFDFGDYAISVRTIQEIEAGRTNFTAKSLFYISKHLKIKPSDLIDI</sequence>
<feature type="domain" description="HTH cro/C1-type" evidence="1">
    <location>
        <begin position="35"/>
        <end position="69"/>
    </location>
</feature>
<dbReference type="OrthoDB" id="346162at2"/>
<proteinExistence type="predicted"/>
<dbReference type="Gene3D" id="1.10.260.40">
    <property type="entry name" value="lambda repressor-like DNA-binding domains"/>
    <property type="match status" value="1"/>
</dbReference>
<dbReference type="AlphaFoldDB" id="A0A2P2DXX9"/>
<dbReference type="CDD" id="cd00093">
    <property type="entry name" value="HTH_XRE"/>
    <property type="match status" value="1"/>
</dbReference>
<keyword evidence="2" id="KW-0238">DNA-binding</keyword>
<keyword evidence="3" id="KW-1185">Reference proteome</keyword>
<dbReference type="InterPro" id="IPR010982">
    <property type="entry name" value="Lambda_DNA-bd_dom_sf"/>
</dbReference>
<evidence type="ECO:0000259" key="1">
    <source>
        <dbReference type="PROSITE" id="PS50943"/>
    </source>
</evidence>
<dbReference type="RefSeq" id="WP_108974335.1">
    <property type="nucleotide sequence ID" value="NZ_BFBB01000003.1"/>
</dbReference>
<dbReference type="PROSITE" id="PS50943">
    <property type="entry name" value="HTH_CROC1"/>
    <property type="match status" value="1"/>
</dbReference>
<name>A0A2P2DXX9_9LEPT</name>
<protein>
    <submittedName>
        <fullName evidence="2">DNA-binding helix-turn-helix protein</fullName>
    </submittedName>
</protein>
<reference evidence="2 3" key="1">
    <citation type="submission" date="2018-02" db="EMBL/GenBank/DDBJ databases">
        <title>Novel Leptospira species isolated from soil and water in Japan.</title>
        <authorList>
            <person name="Nakao R."/>
            <person name="Masuzawa T."/>
        </authorList>
    </citation>
    <scope>NUCLEOTIDE SEQUENCE [LARGE SCALE GENOMIC DNA]</scope>
    <source>
        <strain evidence="2 3">YH101</strain>
    </source>
</reference>
<dbReference type="GO" id="GO:0003677">
    <property type="term" value="F:DNA binding"/>
    <property type="evidence" value="ECO:0007669"/>
    <property type="project" value="UniProtKB-KW"/>
</dbReference>
<comment type="caution">
    <text evidence="2">The sequence shown here is derived from an EMBL/GenBank/DDBJ whole genome shotgun (WGS) entry which is preliminary data.</text>
</comment>
<evidence type="ECO:0000313" key="2">
    <source>
        <dbReference type="EMBL" id="GBF49440.1"/>
    </source>
</evidence>
<dbReference type="Proteomes" id="UP000245133">
    <property type="component" value="Unassembled WGS sequence"/>
</dbReference>
<organism evidence="2 3">
    <name type="scientific">Leptospira ryugenii</name>
    <dbReference type="NCBI Taxonomy" id="1917863"/>
    <lineage>
        <taxon>Bacteria</taxon>
        <taxon>Pseudomonadati</taxon>
        <taxon>Spirochaetota</taxon>
        <taxon>Spirochaetia</taxon>
        <taxon>Leptospirales</taxon>
        <taxon>Leptospiraceae</taxon>
        <taxon>Leptospira</taxon>
    </lineage>
</organism>
<dbReference type="EMBL" id="BFBB01000003">
    <property type="protein sequence ID" value="GBF49440.1"/>
    <property type="molecule type" value="Genomic_DNA"/>
</dbReference>
<dbReference type="Pfam" id="PF01381">
    <property type="entry name" value="HTH_3"/>
    <property type="match status" value="1"/>
</dbReference>
<gene>
    <name evidence="2" type="ORF">LPTSP4_09530</name>
</gene>